<keyword evidence="2" id="KW-1185">Reference proteome</keyword>
<name>A0A4Q7AEV8_9GAMM</name>
<dbReference type="InterPro" id="IPR027417">
    <property type="entry name" value="P-loop_NTPase"/>
</dbReference>
<gene>
    <name evidence="1" type="ORF">EXU28_17715</name>
</gene>
<dbReference type="AlphaFoldDB" id="A0A4Q7AEV8"/>
<dbReference type="Proteomes" id="UP000293863">
    <property type="component" value="Unassembled WGS sequence"/>
</dbReference>
<dbReference type="RefSeq" id="WP_130168964.1">
    <property type="nucleotide sequence ID" value="NZ_SGSQ01000037.1"/>
</dbReference>
<dbReference type="Pfam" id="PF05621">
    <property type="entry name" value="TniB"/>
    <property type="match status" value="1"/>
</dbReference>
<protein>
    <submittedName>
        <fullName evidence="1">AAA family ATPase</fullName>
    </submittedName>
</protein>
<evidence type="ECO:0000313" key="1">
    <source>
        <dbReference type="EMBL" id="RZG43276.1"/>
    </source>
</evidence>
<organism evidence="1 2">
    <name type="scientific">Acinetobacter wuhouensis</name>
    <dbReference type="NCBI Taxonomy" id="1879050"/>
    <lineage>
        <taxon>Bacteria</taxon>
        <taxon>Pseudomonadati</taxon>
        <taxon>Pseudomonadota</taxon>
        <taxon>Gammaproteobacteria</taxon>
        <taxon>Moraxellales</taxon>
        <taxon>Moraxellaceae</taxon>
        <taxon>Acinetobacter</taxon>
    </lineage>
</organism>
<reference evidence="1 2" key="1">
    <citation type="submission" date="2019-02" db="EMBL/GenBank/DDBJ databases">
        <title>The Batch Genome Submission of Acinetobacter spp. strains.</title>
        <authorList>
            <person name="Qin J."/>
            <person name="Hu Y."/>
            <person name="Ye H."/>
            <person name="Wei L."/>
            <person name="Feng Y."/>
            <person name="Zong Z."/>
        </authorList>
    </citation>
    <scope>NUCLEOTIDE SEQUENCE [LARGE SCALE GENOMIC DNA]</scope>
    <source>
        <strain evidence="1 2">WCHAW060049</strain>
    </source>
</reference>
<proteinExistence type="predicted"/>
<dbReference type="Gene3D" id="3.40.50.300">
    <property type="entry name" value="P-loop containing nucleotide triphosphate hydrolases"/>
    <property type="match status" value="1"/>
</dbReference>
<evidence type="ECO:0000313" key="2">
    <source>
        <dbReference type="Proteomes" id="UP000293863"/>
    </source>
</evidence>
<accession>A0A4Q7AEV8</accession>
<comment type="caution">
    <text evidence="1">The sequence shown here is derived from an EMBL/GenBank/DDBJ whole genome shotgun (WGS) entry which is preliminary data.</text>
</comment>
<dbReference type="EMBL" id="SGSQ01000037">
    <property type="protein sequence ID" value="RZG43276.1"/>
    <property type="molecule type" value="Genomic_DNA"/>
</dbReference>
<dbReference type="InterPro" id="IPR008868">
    <property type="entry name" value="TniB"/>
</dbReference>
<sequence>MEKFDNYFEQISSINNIVVTSDEFMAAFHGIQNCVKRSIAYKEPIGSMLLAKGGLGKTTLCKAIVSQMPKSFKIEEDHKKTIIPAFYVEVPSPATIKSLAITMLHELGDPTYNNGTTSYLTDRLSYLLKMCETKLVFLDEFHHLFERKQSYTRMNSTIGNWLKTLVNQTGISFCLVGLPEFSELLQVDSQIARRFPFIYTLNPLYIESPQGHGTIYAFLSEIARKMAQQNISFSPPLDNPLMGMQIYTATQGYHSYIISLIRESIVNALNEGRLIVNKSDFSTAWELGITDYISKLNSDPFKMPSSQLAVKVKVRGQI</sequence>
<dbReference type="SUPFAM" id="SSF52540">
    <property type="entry name" value="P-loop containing nucleoside triphosphate hydrolases"/>
    <property type="match status" value="1"/>
</dbReference>